<dbReference type="FunFam" id="3.80.10.10:FF:000111">
    <property type="entry name" value="LRR receptor-like serine/threonine-protein kinase ERECTA"/>
    <property type="match status" value="1"/>
</dbReference>
<evidence type="ECO:0000313" key="12">
    <source>
        <dbReference type="EMBL" id="KAG6433751.1"/>
    </source>
</evidence>
<evidence type="ECO:0000256" key="3">
    <source>
        <dbReference type="ARBA" id="ARBA00022475"/>
    </source>
</evidence>
<sequence length="389" mass="43230">MDRRVDKLESRMNANDRPPPLLTPAPPYAQRTHHNYLAHSPPPYLPDRYRGRKIHRAGTGEPPYWLHDFTANDGDQHCRARQPWREPPSLLFSDGQDPLQIPNRRKFTFDVVFDDVKSGDLLNPTQWELEIKEEENVRKSAIRELSFEHVEDTLMLASCNLHKFPNLQNHPSLDTLDLSHNELEGEIPSWLWRVGNAVPFLGSVSQQTHSSPTALLNPALSFLDLHSNLLSGEIPMPPLSAGYVDFSNNGFSSINPDIGNTLKEVSSFSAADNKLVGRIPPSLWDATGLQVLNLSRNALSGHIPSAVGNMSGLQSLDLSFNALDGEIPGELARLTSLSFLNVSYNHLVGKIPLKKFPESSYVGNEGLCGLPLNVSCDGRGRGMYHVLLE</sequence>
<keyword evidence="8" id="KW-0472">Membrane</keyword>
<dbReference type="Proteomes" id="UP000298416">
    <property type="component" value="Unassembled WGS sequence"/>
</dbReference>
<dbReference type="AlphaFoldDB" id="A0A8X9AAP3"/>
<evidence type="ECO:0000256" key="9">
    <source>
        <dbReference type="ARBA" id="ARBA00023170"/>
    </source>
</evidence>
<keyword evidence="10" id="KW-0325">Glycoprotein</keyword>
<dbReference type="InterPro" id="IPR001611">
    <property type="entry name" value="Leu-rich_rpt"/>
</dbReference>
<dbReference type="InterPro" id="IPR032675">
    <property type="entry name" value="LRR_dom_sf"/>
</dbReference>
<keyword evidence="9" id="KW-0675">Receptor</keyword>
<keyword evidence="13" id="KW-1185">Reference proteome</keyword>
<comment type="similarity">
    <text evidence="2">Belongs to the RLP family.</text>
</comment>
<keyword evidence="3" id="KW-1003">Cell membrane</keyword>
<evidence type="ECO:0000256" key="6">
    <source>
        <dbReference type="ARBA" id="ARBA00022737"/>
    </source>
</evidence>
<dbReference type="GO" id="GO:0005886">
    <property type="term" value="C:plasma membrane"/>
    <property type="evidence" value="ECO:0007669"/>
    <property type="project" value="UniProtKB-SubCell"/>
</dbReference>
<evidence type="ECO:0000256" key="8">
    <source>
        <dbReference type="ARBA" id="ARBA00023136"/>
    </source>
</evidence>
<gene>
    <name evidence="12" type="ORF">SASPL_105367</name>
</gene>
<reference evidence="12" key="1">
    <citation type="submission" date="2018-01" db="EMBL/GenBank/DDBJ databases">
        <authorList>
            <person name="Mao J.F."/>
        </authorList>
    </citation>
    <scope>NUCLEOTIDE SEQUENCE</scope>
    <source>
        <strain evidence="12">Huo1</strain>
        <tissue evidence="12">Leaf</tissue>
    </source>
</reference>
<keyword evidence="6" id="KW-0677">Repeat</keyword>
<evidence type="ECO:0000256" key="2">
    <source>
        <dbReference type="ARBA" id="ARBA00009592"/>
    </source>
</evidence>
<feature type="compositionally biased region" description="Basic and acidic residues" evidence="11">
    <location>
        <begin position="1"/>
        <end position="10"/>
    </location>
</feature>
<dbReference type="PANTHER" id="PTHR27004:SF203">
    <property type="entry name" value="LEUCINE-RICH REPEAT-CONTAINING N-TERMINAL PLANT-TYPE DOMAIN-CONTAINING PROTEIN"/>
    <property type="match status" value="1"/>
</dbReference>
<evidence type="ECO:0000256" key="11">
    <source>
        <dbReference type="SAM" id="MobiDB-lite"/>
    </source>
</evidence>
<evidence type="ECO:0000256" key="1">
    <source>
        <dbReference type="ARBA" id="ARBA00004251"/>
    </source>
</evidence>
<evidence type="ECO:0000256" key="4">
    <source>
        <dbReference type="ARBA" id="ARBA00022614"/>
    </source>
</evidence>
<keyword evidence="4" id="KW-0433">Leucine-rich repeat</keyword>
<evidence type="ECO:0000256" key="7">
    <source>
        <dbReference type="ARBA" id="ARBA00022989"/>
    </source>
</evidence>
<evidence type="ECO:0000256" key="10">
    <source>
        <dbReference type="ARBA" id="ARBA00023180"/>
    </source>
</evidence>
<keyword evidence="7" id="KW-1133">Transmembrane helix</keyword>
<evidence type="ECO:0000313" key="13">
    <source>
        <dbReference type="Proteomes" id="UP000298416"/>
    </source>
</evidence>
<dbReference type="EMBL" id="PNBA02000002">
    <property type="protein sequence ID" value="KAG6433751.1"/>
    <property type="molecule type" value="Genomic_DNA"/>
</dbReference>
<name>A0A8X9AAP3_SALSN</name>
<proteinExistence type="inferred from homology"/>
<reference evidence="12" key="2">
    <citation type="submission" date="2020-08" db="EMBL/GenBank/DDBJ databases">
        <title>Plant Genome Project.</title>
        <authorList>
            <person name="Zhang R.-G."/>
        </authorList>
    </citation>
    <scope>NUCLEOTIDE SEQUENCE</scope>
    <source>
        <strain evidence="12">Huo1</strain>
        <tissue evidence="12">Leaf</tissue>
    </source>
</reference>
<accession>A0A8X9AAP3</accession>
<dbReference type="SUPFAM" id="SSF52058">
    <property type="entry name" value="L domain-like"/>
    <property type="match status" value="1"/>
</dbReference>
<protein>
    <submittedName>
        <fullName evidence="12">Uncharacterized protein</fullName>
    </submittedName>
</protein>
<organism evidence="12">
    <name type="scientific">Salvia splendens</name>
    <name type="common">Scarlet sage</name>
    <dbReference type="NCBI Taxonomy" id="180675"/>
    <lineage>
        <taxon>Eukaryota</taxon>
        <taxon>Viridiplantae</taxon>
        <taxon>Streptophyta</taxon>
        <taxon>Embryophyta</taxon>
        <taxon>Tracheophyta</taxon>
        <taxon>Spermatophyta</taxon>
        <taxon>Magnoliopsida</taxon>
        <taxon>eudicotyledons</taxon>
        <taxon>Gunneridae</taxon>
        <taxon>Pentapetalae</taxon>
        <taxon>asterids</taxon>
        <taxon>lamiids</taxon>
        <taxon>Lamiales</taxon>
        <taxon>Lamiaceae</taxon>
        <taxon>Nepetoideae</taxon>
        <taxon>Mentheae</taxon>
        <taxon>Salviinae</taxon>
        <taxon>Salvia</taxon>
        <taxon>Salvia subgen. Calosphace</taxon>
        <taxon>core Calosphace</taxon>
    </lineage>
</organism>
<dbReference type="Pfam" id="PF00560">
    <property type="entry name" value="LRR_1"/>
    <property type="match status" value="1"/>
</dbReference>
<feature type="region of interest" description="Disordered" evidence="11">
    <location>
        <begin position="1"/>
        <end position="24"/>
    </location>
</feature>
<evidence type="ECO:0000256" key="5">
    <source>
        <dbReference type="ARBA" id="ARBA00022692"/>
    </source>
</evidence>
<dbReference type="Gene3D" id="3.80.10.10">
    <property type="entry name" value="Ribonuclease Inhibitor"/>
    <property type="match status" value="1"/>
</dbReference>
<dbReference type="PANTHER" id="PTHR27004">
    <property type="entry name" value="RECEPTOR-LIKE PROTEIN 12 ISOFORM X1"/>
    <property type="match status" value="1"/>
</dbReference>
<keyword evidence="5" id="KW-0812">Transmembrane</keyword>
<dbReference type="PRINTS" id="PR00019">
    <property type="entry name" value="LEURICHRPT"/>
</dbReference>
<comment type="subcellular location">
    <subcellularLocation>
        <location evidence="1">Cell membrane</location>
        <topology evidence="1">Single-pass type I membrane protein</topology>
    </subcellularLocation>
</comment>
<comment type="caution">
    <text evidence="12">The sequence shown here is derived from an EMBL/GenBank/DDBJ whole genome shotgun (WGS) entry which is preliminary data.</text>
</comment>
<dbReference type="Pfam" id="PF13855">
    <property type="entry name" value="LRR_8"/>
    <property type="match status" value="1"/>
</dbReference>